<evidence type="ECO:0000313" key="3">
    <source>
        <dbReference type="Proteomes" id="UP001139199"/>
    </source>
</evidence>
<dbReference type="InterPro" id="IPR015947">
    <property type="entry name" value="PUA-like_sf"/>
</dbReference>
<dbReference type="SMART" id="SM01022">
    <property type="entry name" value="ASCH"/>
    <property type="match status" value="1"/>
</dbReference>
<proteinExistence type="predicted"/>
<dbReference type="EMBL" id="JAJAPW010000004">
    <property type="protein sequence ID" value="MCB4799531.1"/>
    <property type="molecule type" value="Genomic_DNA"/>
</dbReference>
<name>A0A9X1I155_9FLAO</name>
<dbReference type="Pfam" id="PF04266">
    <property type="entry name" value="ASCH"/>
    <property type="match status" value="1"/>
</dbReference>
<keyword evidence="3" id="KW-1185">Reference proteome</keyword>
<evidence type="ECO:0000259" key="1">
    <source>
        <dbReference type="SMART" id="SM01022"/>
    </source>
</evidence>
<dbReference type="AlphaFoldDB" id="A0A9X1I155"/>
<dbReference type="InterPro" id="IPR009326">
    <property type="entry name" value="DUF984"/>
</dbReference>
<dbReference type="PIRSF" id="PIRSF021320">
    <property type="entry name" value="DUF984"/>
    <property type="match status" value="1"/>
</dbReference>
<comment type="caution">
    <text evidence="2">The sequence shown here is derived from an EMBL/GenBank/DDBJ whole genome shotgun (WGS) entry which is preliminary data.</text>
</comment>
<dbReference type="SUPFAM" id="SSF88697">
    <property type="entry name" value="PUA domain-like"/>
    <property type="match status" value="1"/>
</dbReference>
<reference evidence="2" key="1">
    <citation type="submission" date="2021-10" db="EMBL/GenBank/DDBJ databases">
        <title>Tamlana sargassums sp. nov., and Tamlana laminarinivorans sp. nov., two new bacteria isolated from the brown alga.</title>
        <authorList>
            <person name="Li J."/>
        </authorList>
    </citation>
    <scope>NUCLEOTIDE SEQUENCE</scope>
    <source>
        <strain evidence="2">PT2-4</strain>
    </source>
</reference>
<dbReference type="RefSeq" id="WP_226544009.1">
    <property type="nucleotide sequence ID" value="NZ_JAJAPW010000004.1"/>
</dbReference>
<sequence length="157" mass="18410">MKTFNNQTVHNLWNSFLAENPEYKNTIQPQAWYFCDNKTDANNCANLVLKGIKQATSTSLWWFKAYNYALPKVGDLNIITNWNGEARAIIKTVKIEYIPFNKITKAYAIIEGEGDKSLHYWQKVHWAYYTREMKPKGEIPSKNMIIVFEQFKTIFTV</sequence>
<dbReference type="CDD" id="cd06553">
    <property type="entry name" value="ASCH_Ef3133_like"/>
    <property type="match status" value="1"/>
</dbReference>
<dbReference type="PANTHER" id="PTHR39203:SF1">
    <property type="entry name" value="CYTOPLASMIC PROTEIN"/>
    <property type="match status" value="1"/>
</dbReference>
<gene>
    <name evidence="2" type="ORF">LG649_11775</name>
</gene>
<accession>A0A9X1I155</accession>
<dbReference type="InterPro" id="IPR007374">
    <property type="entry name" value="ASCH_domain"/>
</dbReference>
<dbReference type="Proteomes" id="UP001139199">
    <property type="component" value="Unassembled WGS sequence"/>
</dbReference>
<organism evidence="2 3">
    <name type="scientific">Neotamlana laminarinivorans</name>
    <dbReference type="NCBI Taxonomy" id="2883124"/>
    <lineage>
        <taxon>Bacteria</taxon>
        <taxon>Pseudomonadati</taxon>
        <taxon>Bacteroidota</taxon>
        <taxon>Flavobacteriia</taxon>
        <taxon>Flavobacteriales</taxon>
        <taxon>Flavobacteriaceae</taxon>
        <taxon>Neotamlana</taxon>
    </lineage>
</organism>
<evidence type="ECO:0000313" key="2">
    <source>
        <dbReference type="EMBL" id="MCB4799531.1"/>
    </source>
</evidence>
<protein>
    <submittedName>
        <fullName evidence="2">ASCH domain-containing protein</fullName>
    </submittedName>
</protein>
<dbReference type="PANTHER" id="PTHR39203">
    <property type="entry name" value="CYTOPLASMIC PROTEIN-RELATED"/>
    <property type="match status" value="1"/>
</dbReference>
<feature type="domain" description="ASCH" evidence="1">
    <location>
        <begin position="32"/>
        <end position="155"/>
    </location>
</feature>
<dbReference type="Gene3D" id="3.10.400.10">
    <property type="entry name" value="Sulfate adenylyltransferase"/>
    <property type="match status" value="1"/>
</dbReference>